<evidence type="ECO:0000256" key="1">
    <source>
        <dbReference type="SAM" id="SignalP"/>
    </source>
</evidence>
<dbReference type="EMBL" id="CP134500">
    <property type="protein sequence ID" value="WNF28875.1"/>
    <property type="molecule type" value="Genomic_DNA"/>
</dbReference>
<feature type="chain" id="PRO_5045505780" evidence="1">
    <location>
        <begin position="30"/>
        <end position="143"/>
    </location>
</feature>
<feature type="signal peptide" evidence="1">
    <location>
        <begin position="1"/>
        <end position="29"/>
    </location>
</feature>
<gene>
    <name evidence="2" type="ORF">RI138_19735</name>
</gene>
<organism evidence="2 3">
    <name type="scientific">Streptomyces durocortorensis</name>
    <dbReference type="NCBI Taxonomy" id="2811104"/>
    <lineage>
        <taxon>Bacteria</taxon>
        <taxon>Bacillati</taxon>
        <taxon>Actinomycetota</taxon>
        <taxon>Actinomycetes</taxon>
        <taxon>Kitasatosporales</taxon>
        <taxon>Streptomycetaceae</taxon>
        <taxon>Streptomyces</taxon>
    </lineage>
</organism>
<sequence length="143" mass="15527">MFRAKRLQAALVAVAAVAGLAVSAAPAQASTCYGNGGAYICEYGVSRTVLFDGTVQEFMVGTDHAVWTNWKRPNGSWNGWVSLGGWVQSRITVEPRQESSTAPISIAAIGADGKSWFRVRWSDGTWTHWNMNCFDNPNGKLCP</sequence>
<evidence type="ECO:0000313" key="2">
    <source>
        <dbReference type="EMBL" id="WNF28875.1"/>
    </source>
</evidence>
<evidence type="ECO:0000313" key="3">
    <source>
        <dbReference type="Proteomes" id="UP001303236"/>
    </source>
</evidence>
<keyword evidence="1" id="KW-0732">Signal</keyword>
<keyword evidence="3" id="KW-1185">Reference proteome</keyword>
<accession>A0ABY9VZA3</accession>
<proteinExistence type="predicted"/>
<reference evidence="2 3" key="1">
    <citation type="submission" date="2023-09" db="EMBL/GenBank/DDBJ databases">
        <title>Genome completion map analysis of the actinomycetes C11-1.</title>
        <authorList>
            <person name="Qin P."/>
            <person name="Guan P."/>
        </authorList>
    </citation>
    <scope>NUCLEOTIDE SEQUENCE [LARGE SCALE GENOMIC DNA]</scope>
    <source>
        <strain evidence="2 3">C11-1</strain>
    </source>
</reference>
<dbReference type="Proteomes" id="UP001303236">
    <property type="component" value="Chromosome"/>
</dbReference>
<protein>
    <submittedName>
        <fullName evidence="2">Uncharacterized protein</fullName>
    </submittedName>
</protein>
<dbReference type="SUPFAM" id="SSF89372">
    <property type="entry name" value="Fucose-specific lectin"/>
    <property type="match status" value="1"/>
</dbReference>
<name>A0ABY9VZA3_9ACTN</name>